<dbReference type="Gene3D" id="3.30.450.20">
    <property type="entry name" value="PAS domain"/>
    <property type="match status" value="1"/>
</dbReference>
<dbReference type="PANTHER" id="PTHR32071:SF81">
    <property type="entry name" value="PROPIONATE CATABOLISM OPERON REGULATORY PROTEIN"/>
    <property type="match status" value="1"/>
</dbReference>
<accession>A0A0G3EJU1</accession>
<dbReference type="Gene3D" id="1.10.8.60">
    <property type="match status" value="1"/>
</dbReference>
<dbReference type="Pfam" id="PF00989">
    <property type="entry name" value="PAS"/>
    <property type="match status" value="1"/>
</dbReference>
<dbReference type="InterPro" id="IPR013767">
    <property type="entry name" value="PAS_fold"/>
</dbReference>
<organism evidence="8 9">
    <name type="scientific">Pandoraea thiooxydans</name>
    <dbReference type="NCBI Taxonomy" id="445709"/>
    <lineage>
        <taxon>Bacteria</taxon>
        <taxon>Pseudomonadati</taxon>
        <taxon>Pseudomonadota</taxon>
        <taxon>Betaproteobacteria</taxon>
        <taxon>Burkholderiales</taxon>
        <taxon>Burkholderiaceae</taxon>
        <taxon>Pandoraea</taxon>
    </lineage>
</organism>
<dbReference type="InterPro" id="IPR000014">
    <property type="entry name" value="PAS"/>
</dbReference>
<evidence type="ECO:0000259" key="6">
    <source>
        <dbReference type="PROSITE" id="PS50045"/>
    </source>
</evidence>
<evidence type="ECO:0000256" key="5">
    <source>
        <dbReference type="ARBA" id="ARBA00023163"/>
    </source>
</evidence>
<keyword evidence="2" id="KW-0067">ATP-binding</keyword>
<dbReference type="Pfam" id="PF25601">
    <property type="entry name" value="AAA_lid_14"/>
    <property type="match status" value="1"/>
</dbReference>
<dbReference type="InterPro" id="IPR012704">
    <property type="entry name" value="Sig_transdc_resp-reg_PrpR"/>
</dbReference>
<dbReference type="PROSITE" id="PS00676">
    <property type="entry name" value="SIGMA54_INTERACT_2"/>
    <property type="match status" value="1"/>
</dbReference>
<dbReference type="STRING" id="445709.ABW99_02135"/>
<dbReference type="GO" id="GO:0043565">
    <property type="term" value="F:sequence-specific DNA binding"/>
    <property type="evidence" value="ECO:0007669"/>
    <property type="project" value="InterPro"/>
</dbReference>
<dbReference type="Gene3D" id="3.40.50.300">
    <property type="entry name" value="P-loop containing nucleotide triphosphate hydrolases"/>
    <property type="match status" value="1"/>
</dbReference>
<evidence type="ECO:0000313" key="8">
    <source>
        <dbReference type="EMBL" id="AKJ67205.1"/>
    </source>
</evidence>
<dbReference type="KEGG" id="ptx:ABW99_02135"/>
<dbReference type="InterPro" id="IPR027417">
    <property type="entry name" value="P-loop_NTPase"/>
</dbReference>
<dbReference type="InterPro" id="IPR035965">
    <property type="entry name" value="PAS-like_dom_sf"/>
</dbReference>
<dbReference type="InterPro" id="IPR009057">
    <property type="entry name" value="Homeodomain-like_sf"/>
</dbReference>
<keyword evidence="5" id="KW-0804">Transcription</keyword>
<dbReference type="Gene3D" id="1.10.10.60">
    <property type="entry name" value="Homeodomain-like"/>
    <property type="match status" value="1"/>
</dbReference>
<dbReference type="Pfam" id="PF06506">
    <property type="entry name" value="PrpR_N"/>
    <property type="match status" value="1"/>
</dbReference>
<dbReference type="PANTHER" id="PTHR32071">
    <property type="entry name" value="TRANSCRIPTIONAL REGULATORY PROTEIN"/>
    <property type="match status" value="1"/>
</dbReference>
<dbReference type="PROSITE" id="PS50112">
    <property type="entry name" value="PAS"/>
    <property type="match status" value="1"/>
</dbReference>
<dbReference type="GO" id="GO:0000156">
    <property type="term" value="F:phosphorelay response regulator activity"/>
    <property type="evidence" value="ECO:0007669"/>
    <property type="project" value="InterPro"/>
</dbReference>
<keyword evidence="3" id="KW-0805">Transcription regulation</keyword>
<protein>
    <submittedName>
        <fullName evidence="8">Propionate catabolism operon regulatory protein PrpR</fullName>
    </submittedName>
</protein>
<keyword evidence="9" id="KW-1185">Reference proteome</keyword>
<dbReference type="GO" id="GO:0005737">
    <property type="term" value="C:cytoplasm"/>
    <property type="evidence" value="ECO:0007669"/>
    <property type="project" value="InterPro"/>
</dbReference>
<dbReference type="Gene3D" id="3.40.50.2300">
    <property type="match status" value="1"/>
</dbReference>
<dbReference type="InterPro" id="IPR010524">
    <property type="entry name" value="Sig_transdc_resp-reg_PrpR_N"/>
</dbReference>
<dbReference type="InterPro" id="IPR058031">
    <property type="entry name" value="AAA_lid_NorR"/>
</dbReference>
<feature type="domain" description="PAS" evidence="7">
    <location>
        <begin position="185"/>
        <end position="223"/>
    </location>
</feature>
<dbReference type="FunFam" id="3.40.50.300:FF:000006">
    <property type="entry name" value="DNA-binding transcriptional regulator NtrC"/>
    <property type="match status" value="1"/>
</dbReference>
<dbReference type="NCBIfam" id="TIGR02329">
    <property type="entry name" value="propionate_PrpR"/>
    <property type="match status" value="1"/>
</dbReference>
<dbReference type="InterPro" id="IPR002078">
    <property type="entry name" value="Sigma_54_int"/>
</dbReference>
<dbReference type="SMART" id="SM00382">
    <property type="entry name" value="AAA"/>
    <property type="match status" value="1"/>
</dbReference>
<dbReference type="PROSITE" id="PS00688">
    <property type="entry name" value="SIGMA54_INTERACT_3"/>
    <property type="match status" value="1"/>
</dbReference>
<feature type="domain" description="Sigma-54 factor interaction" evidence="6">
    <location>
        <begin position="315"/>
        <end position="547"/>
    </location>
</feature>
<keyword evidence="1" id="KW-0547">Nucleotide-binding</keyword>
<dbReference type="InterPro" id="IPR025944">
    <property type="entry name" value="Sigma_54_int_dom_CS"/>
</dbReference>
<dbReference type="InterPro" id="IPR025943">
    <property type="entry name" value="Sigma_54_int_dom_ATP-bd_2"/>
</dbReference>
<dbReference type="SUPFAM" id="SSF46689">
    <property type="entry name" value="Homeodomain-like"/>
    <property type="match status" value="1"/>
</dbReference>
<evidence type="ECO:0000256" key="4">
    <source>
        <dbReference type="ARBA" id="ARBA00023125"/>
    </source>
</evidence>
<dbReference type="SMART" id="SM00091">
    <property type="entry name" value="PAS"/>
    <property type="match status" value="1"/>
</dbReference>
<dbReference type="AlphaFoldDB" id="A0A0G3EJU1"/>
<evidence type="ECO:0000259" key="7">
    <source>
        <dbReference type="PROSITE" id="PS50112"/>
    </source>
</evidence>
<dbReference type="GO" id="GO:0019629">
    <property type="term" value="P:propionate catabolic process, 2-methylcitrate cycle"/>
    <property type="evidence" value="ECO:0007669"/>
    <property type="project" value="InterPro"/>
</dbReference>
<evidence type="ECO:0000256" key="1">
    <source>
        <dbReference type="ARBA" id="ARBA00022741"/>
    </source>
</evidence>
<dbReference type="InterPro" id="IPR003593">
    <property type="entry name" value="AAA+_ATPase"/>
</dbReference>
<dbReference type="SUPFAM" id="SSF159800">
    <property type="entry name" value="PrpR receptor domain-like"/>
    <property type="match status" value="1"/>
</dbReference>
<dbReference type="GO" id="GO:0006355">
    <property type="term" value="P:regulation of DNA-templated transcription"/>
    <property type="evidence" value="ECO:0007669"/>
    <property type="project" value="InterPro"/>
</dbReference>
<dbReference type="InterPro" id="IPR002197">
    <property type="entry name" value="HTH_Fis"/>
</dbReference>
<reference evidence="9" key="1">
    <citation type="submission" date="2015-06" db="EMBL/GenBank/DDBJ databases">
        <authorList>
            <person name="Lim Y.L."/>
            <person name="Ee R."/>
            <person name="Yong D."/>
            <person name="How K.Y."/>
            <person name="Yin W.F."/>
            <person name="Chan K.G."/>
        </authorList>
    </citation>
    <scope>NUCLEOTIDE SEQUENCE [LARGE SCALE GENOMIC DNA]</scope>
    <source>
        <strain evidence="9">DSM 25325</strain>
    </source>
</reference>
<sequence>MGISKLGALYRDIVPEYAAAADIQIIDKGYDEVIDELAAQPAGTVDGIIAAGSNGAYLRERLALPVVLVKVTGFDVMQALARARRISSRIALVSYARPVLEFERFKNAFGLDVGQWSYRNAQDAEDLVQMLRQRGIEAVVGPGLVTELAEKSGMAGIFLYSHDSVHAAFETALEVARFSRIEAWRRERLDTILRHLRDGVIAVDTNERIQSINAPMLTMLGLEAGTSLTGRTLGSVAPELSLQRTLASGEAELETIVPLLGKTYVVNRIPLREQSVLTGAVLTCQDSLAVSRIDRSLRSRHRPRHLVARYRLDDLVGTSPPIERIRTLARHYAATDSTILIDGASGTGKELVAQGIHNASRRADYPFVAINCAAFPETLLESELFGYEEGAFTGARRGGKAGIFETAHNGTLFLDEIGEMPLPLQTRLLRVLQEREVLRLGANEPIPFDVRVIAATHRDLRALVAQGDFREDLYYRLNILRLTLPPLHARRGDIAMLAHRLLERALTRAGAQLGAAQLLAELEPLLQNYAWPGNVRELENVLERIAVSCAALPDVAALRSMRWLDIAPELFGPNSESAAPSAGSVSRGLRDISQRSQRNLIRAMLAECGGDRDEVCRRLGISRSTLWRRLRESPGD</sequence>
<dbReference type="PATRIC" id="fig|445709.3.peg.467"/>
<dbReference type="Pfam" id="PF02954">
    <property type="entry name" value="HTH_8"/>
    <property type="match status" value="1"/>
</dbReference>
<dbReference type="SUPFAM" id="SSF55785">
    <property type="entry name" value="PYP-like sensor domain (PAS domain)"/>
    <property type="match status" value="1"/>
</dbReference>
<dbReference type="Proteomes" id="UP000036700">
    <property type="component" value="Chromosome"/>
</dbReference>
<evidence type="ECO:0000256" key="3">
    <source>
        <dbReference type="ARBA" id="ARBA00023015"/>
    </source>
</evidence>
<evidence type="ECO:0000256" key="2">
    <source>
        <dbReference type="ARBA" id="ARBA00022840"/>
    </source>
</evidence>
<dbReference type="Pfam" id="PF00158">
    <property type="entry name" value="Sigma54_activat"/>
    <property type="match status" value="1"/>
</dbReference>
<dbReference type="PROSITE" id="PS50045">
    <property type="entry name" value="SIGMA54_INTERACT_4"/>
    <property type="match status" value="1"/>
</dbReference>
<evidence type="ECO:0000313" key="9">
    <source>
        <dbReference type="Proteomes" id="UP000036700"/>
    </source>
</evidence>
<gene>
    <name evidence="8" type="ORF">ABW99_02135</name>
</gene>
<dbReference type="SUPFAM" id="SSF52540">
    <property type="entry name" value="P-loop containing nucleoside triphosphate hydrolases"/>
    <property type="match status" value="1"/>
</dbReference>
<name>A0A0G3EJU1_9BURK</name>
<dbReference type="GO" id="GO:0005524">
    <property type="term" value="F:ATP binding"/>
    <property type="evidence" value="ECO:0007669"/>
    <property type="project" value="UniProtKB-KW"/>
</dbReference>
<proteinExistence type="predicted"/>
<keyword evidence="4" id="KW-0238">DNA-binding</keyword>
<dbReference type="EMBL" id="CP011568">
    <property type="protein sequence ID" value="AKJ67205.1"/>
    <property type="molecule type" value="Genomic_DNA"/>
</dbReference>
<dbReference type="CDD" id="cd00009">
    <property type="entry name" value="AAA"/>
    <property type="match status" value="1"/>
</dbReference>